<accession>A0A1E4RIH9</accession>
<reference evidence="4" key="1">
    <citation type="submission" date="2016-05" db="EMBL/GenBank/DDBJ databases">
        <title>Comparative genomics of biotechnologically important yeasts.</title>
        <authorList>
            <consortium name="DOE Joint Genome Institute"/>
            <person name="Riley R."/>
            <person name="Haridas S."/>
            <person name="Wolfe K.H."/>
            <person name="Lopes M.R."/>
            <person name="Hittinger C.T."/>
            <person name="Goker M."/>
            <person name="Salamov A."/>
            <person name="Wisecaver J."/>
            <person name="Long T.M."/>
            <person name="Aerts A.L."/>
            <person name="Barry K."/>
            <person name="Choi C."/>
            <person name="Clum A."/>
            <person name="Coughlan A.Y."/>
            <person name="Deshpande S."/>
            <person name="Douglass A.P."/>
            <person name="Hanson S.J."/>
            <person name="Klenk H.-P."/>
            <person name="Labutti K."/>
            <person name="Lapidus A."/>
            <person name="Lindquist E."/>
            <person name="Lipzen A."/>
            <person name="Meier-Kolthoff J.P."/>
            <person name="Ohm R.A."/>
            <person name="Otillar R.P."/>
            <person name="Pangilinan J."/>
            <person name="Peng Y."/>
            <person name="Rokas A."/>
            <person name="Rosa C.A."/>
            <person name="Scheuner C."/>
            <person name="Sibirny A.A."/>
            <person name="Slot J.C."/>
            <person name="Stielow J.B."/>
            <person name="Sun H."/>
            <person name="Kurtzman C.P."/>
            <person name="Blackwell M."/>
            <person name="Grigoriev I.V."/>
            <person name="Jeffries T.W."/>
        </authorList>
    </citation>
    <scope>NUCLEOTIDE SEQUENCE [LARGE SCALE GENOMIC DNA]</scope>
    <source>
        <strain evidence="4">NRRL Y-1933</strain>
    </source>
</reference>
<keyword evidence="2" id="KW-0812">Transmembrane</keyword>
<dbReference type="AlphaFoldDB" id="A0A1E4RIH9"/>
<name>A0A1E4RIH9_9ASCO</name>
<feature type="compositionally biased region" description="Basic and acidic residues" evidence="1">
    <location>
        <begin position="170"/>
        <end position="192"/>
    </location>
</feature>
<dbReference type="RefSeq" id="XP_020075972.1">
    <property type="nucleotide sequence ID" value="XM_020221264.1"/>
</dbReference>
<gene>
    <name evidence="3" type="ORF">HYPBUDRAFT_152911</name>
</gene>
<dbReference type="OrthoDB" id="3997851at2759"/>
<feature type="region of interest" description="Disordered" evidence="1">
    <location>
        <begin position="145"/>
        <end position="234"/>
    </location>
</feature>
<keyword evidence="4" id="KW-1185">Reference proteome</keyword>
<organism evidence="3 4">
    <name type="scientific">Hyphopichia burtonii NRRL Y-1933</name>
    <dbReference type="NCBI Taxonomy" id="984485"/>
    <lineage>
        <taxon>Eukaryota</taxon>
        <taxon>Fungi</taxon>
        <taxon>Dikarya</taxon>
        <taxon>Ascomycota</taxon>
        <taxon>Saccharomycotina</taxon>
        <taxon>Pichiomycetes</taxon>
        <taxon>Debaryomycetaceae</taxon>
        <taxon>Hyphopichia</taxon>
    </lineage>
</organism>
<evidence type="ECO:0000256" key="2">
    <source>
        <dbReference type="SAM" id="Phobius"/>
    </source>
</evidence>
<evidence type="ECO:0000313" key="4">
    <source>
        <dbReference type="Proteomes" id="UP000095085"/>
    </source>
</evidence>
<sequence>MQGSYNNNGLPRPYYMKPVLSKKHSPYDKMPNTFFTTSKRKLLGYMMILFLFGSCMYLVSQELKPGPDPVYELVHSNSQQAAKVPNDNTNIDHMVDSIKNADRETEKAGLAGNLAQGSKGDIGHGVVEAPKGGIANEAPVVGNDADSVVGNGKGQVDANGKAKPKSYRANKGDEPEVKEPIENQAPYKKDSPSNKISEQPVKDASFKSSNDKSVQQIMDETEADADDFKVKANS</sequence>
<keyword evidence="2" id="KW-1133">Transmembrane helix</keyword>
<dbReference type="EMBL" id="KV454541">
    <property type="protein sequence ID" value="ODV66905.1"/>
    <property type="molecule type" value="Genomic_DNA"/>
</dbReference>
<dbReference type="Proteomes" id="UP000095085">
    <property type="component" value="Unassembled WGS sequence"/>
</dbReference>
<feature type="region of interest" description="Disordered" evidence="1">
    <location>
        <begin position="111"/>
        <end position="130"/>
    </location>
</feature>
<feature type="transmembrane region" description="Helical" evidence="2">
    <location>
        <begin position="42"/>
        <end position="59"/>
    </location>
</feature>
<proteinExistence type="predicted"/>
<feature type="compositionally biased region" description="Polar residues" evidence="1">
    <location>
        <begin position="206"/>
        <end position="218"/>
    </location>
</feature>
<protein>
    <submittedName>
        <fullName evidence="3">Uncharacterized protein</fullName>
    </submittedName>
</protein>
<evidence type="ECO:0000313" key="3">
    <source>
        <dbReference type="EMBL" id="ODV66905.1"/>
    </source>
</evidence>
<evidence type="ECO:0000256" key="1">
    <source>
        <dbReference type="SAM" id="MobiDB-lite"/>
    </source>
</evidence>
<keyword evidence="2" id="KW-0472">Membrane</keyword>
<dbReference type="GeneID" id="30995813"/>